<sequence>MHLAYSYTWLFCLTFYGWYCINLTGSRIIIEIDSSSSETDSRPPNRMYCKDQKENGDETDIDCGGSRCPKSVFAEEKNALETEESCVDYMKNQDETDVDCGGTKCPKCRDTKNCTACYDCISGICRNNMCIPNDHCLNKITDNDETDIDCGGLQCPKCGDMKNCNVSADCINGSCINHKCIPAESCTDNVKNQDETDVDCGGTICTKCGSSKSCTQASDCSSGYCDSNHVCSNPTVATTPANPTTPSPAVSVTTSVSTSNYYGTESISLRPSTILSNVIIVVTVQKTVGAKWTGMFNNFPGGSMTESHDDNGAQVTYTWRSTGGLSIGSVGGSYTATAQFDLIGTAQPTTGDTYNVTITTDNGQTSTQLGHF</sequence>
<gene>
    <name evidence="1" type="ORF">EDS130_LOCUS32265</name>
</gene>
<evidence type="ECO:0000313" key="1">
    <source>
        <dbReference type="EMBL" id="CAF1332419.1"/>
    </source>
</evidence>
<comment type="caution">
    <text evidence="1">The sequence shown here is derived from an EMBL/GenBank/DDBJ whole genome shotgun (WGS) entry which is preliminary data.</text>
</comment>
<reference evidence="1" key="1">
    <citation type="submission" date="2021-02" db="EMBL/GenBank/DDBJ databases">
        <authorList>
            <person name="Nowell W R."/>
        </authorList>
    </citation>
    <scope>NUCLEOTIDE SEQUENCE</scope>
</reference>
<dbReference type="OrthoDB" id="10053231at2759"/>
<dbReference type="EMBL" id="CAJNOJ010000246">
    <property type="protein sequence ID" value="CAF1332419.1"/>
    <property type="molecule type" value="Genomic_DNA"/>
</dbReference>
<name>A0A815G0V8_ADIRI</name>
<proteinExistence type="predicted"/>
<dbReference type="Proteomes" id="UP000663852">
    <property type="component" value="Unassembled WGS sequence"/>
</dbReference>
<organism evidence="1 2">
    <name type="scientific">Adineta ricciae</name>
    <name type="common">Rotifer</name>
    <dbReference type="NCBI Taxonomy" id="249248"/>
    <lineage>
        <taxon>Eukaryota</taxon>
        <taxon>Metazoa</taxon>
        <taxon>Spiralia</taxon>
        <taxon>Gnathifera</taxon>
        <taxon>Rotifera</taxon>
        <taxon>Eurotatoria</taxon>
        <taxon>Bdelloidea</taxon>
        <taxon>Adinetida</taxon>
        <taxon>Adinetidae</taxon>
        <taxon>Adineta</taxon>
    </lineage>
</organism>
<accession>A0A815G0V8</accession>
<protein>
    <submittedName>
        <fullName evidence="1">Uncharacterized protein</fullName>
    </submittedName>
</protein>
<dbReference type="AlphaFoldDB" id="A0A815G0V8"/>
<evidence type="ECO:0000313" key="2">
    <source>
        <dbReference type="Proteomes" id="UP000663852"/>
    </source>
</evidence>